<keyword evidence="3" id="KW-0238">DNA-binding</keyword>
<dbReference type="InterPro" id="IPR011006">
    <property type="entry name" value="CheY-like_superfamily"/>
</dbReference>
<dbReference type="Proteomes" id="UP000618943">
    <property type="component" value="Unassembled WGS sequence"/>
</dbReference>
<dbReference type="PANTHER" id="PTHR48111">
    <property type="entry name" value="REGULATOR OF RPOS"/>
    <property type="match status" value="1"/>
</dbReference>
<evidence type="ECO:0000256" key="1">
    <source>
        <dbReference type="ARBA" id="ARBA00022553"/>
    </source>
</evidence>
<name>A0ABS1HCK6_9BACL</name>
<keyword evidence="4" id="KW-0804">Transcription</keyword>
<keyword evidence="1 5" id="KW-0597">Phosphoprotein</keyword>
<organism evidence="7 8">
    <name type="scientific">Viridibacillus soli</name>
    <dbReference type="NCBI Taxonomy" id="2798301"/>
    <lineage>
        <taxon>Bacteria</taxon>
        <taxon>Bacillati</taxon>
        <taxon>Bacillota</taxon>
        <taxon>Bacilli</taxon>
        <taxon>Bacillales</taxon>
        <taxon>Caryophanaceae</taxon>
        <taxon>Viridibacillus</taxon>
    </lineage>
</organism>
<dbReference type="SMART" id="SM00448">
    <property type="entry name" value="REC"/>
    <property type="match status" value="1"/>
</dbReference>
<evidence type="ECO:0000256" key="2">
    <source>
        <dbReference type="ARBA" id="ARBA00023015"/>
    </source>
</evidence>
<dbReference type="EMBL" id="JAEOAH010000050">
    <property type="protein sequence ID" value="MBK3497115.1"/>
    <property type="molecule type" value="Genomic_DNA"/>
</dbReference>
<accession>A0ABS1HCK6</accession>
<dbReference type="Gene3D" id="3.40.50.2300">
    <property type="match status" value="1"/>
</dbReference>
<evidence type="ECO:0000256" key="3">
    <source>
        <dbReference type="ARBA" id="ARBA00023125"/>
    </source>
</evidence>
<feature type="modified residue" description="4-aspartylphosphate" evidence="5">
    <location>
        <position position="35"/>
    </location>
</feature>
<dbReference type="SUPFAM" id="SSF52172">
    <property type="entry name" value="CheY-like"/>
    <property type="match status" value="1"/>
</dbReference>
<sequence>MRDALRDEGFEVRVAYDGKEVFNKLGEKPNLIILDLMMPYLDGLEVCQIIRNKVTCPILSLTARSEEADCIGGIAIGGDDYIGMPFSIQELKSRIQAHLCREQRNHQSKLLPLVMITPD</sequence>
<proteinExistence type="predicted"/>
<keyword evidence="2" id="KW-0805">Transcription regulation</keyword>
<keyword evidence="8" id="KW-1185">Reference proteome</keyword>
<dbReference type="PANTHER" id="PTHR48111:SF2">
    <property type="entry name" value="RESPONSE REGULATOR SAER"/>
    <property type="match status" value="1"/>
</dbReference>
<comment type="caution">
    <text evidence="7">The sequence shown here is derived from an EMBL/GenBank/DDBJ whole genome shotgun (WGS) entry which is preliminary data.</text>
</comment>
<dbReference type="Pfam" id="PF00072">
    <property type="entry name" value="Response_reg"/>
    <property type="match status" value="1"/>
</dbReference>
<evidence type="ECO:0000313" key="8">
    <source>
        <dbReference type="Proteomes" id="UP000618943"/>
    </source>
</evidence>
<evidence type="ECO:0000256" key="4">
    <source>
        <dbReference type="ARBA" id="ARBA00023163"/>
    </source>
</evidence>
<evidence type="ECO:0000259" key="6">
    <source>
        <dbReference type="PROSITE" id="PS50110"/>
    </source>
</evidence>
<gene>
    <name evidence="7" type="ORF">JFL43_20220</name>
</gene>
<evidence type="ECO:0000256" key="5">
    <source>
        <dbReference type="PROSITE-ProRule" id="PRU00169"/>
    </source>
</evidence>
<evidence type="ECO:0000313" key="7">
    <source>
        <dbReference type="EMBL" id="MBK3497115.1"/>
    </source>
</evidence>
<feature type="domain" description="Response regulatory" evidence="6">
    <location>
        <begin position="1"/>
        <end position="99"/>
    </location>
</feature>
<dbReference type="InterPro" id="IPR001789">
    <property type="entry name" value="Sig_transdc_resp-reg_receiver"/>
</dbReference>
<dbReference type="PROSITE" id="PS50110">
    <property type="entry name" value="RESPONSE_REGULATORY"/>
    <property type="match status" value="1"/>
</dbReference>
<dbReference type="InterPro" id="IPR039420">
    <property type="entry name" value="WalR-like"/>
</dbReference>
<reference evidence="7 8" key="1">
    <citation type="submission" date="2020-12" db="EMBL/GenBank/DDBJ databases">
        <title>YIM B01967 draft genome.</title>
        <authorList>
            <person name="Yan X."/>
        </authorList>
    </citation>
    <scope>NUCLEOTIDE SEQUENCE [LARGE SCALE GENOMIC DNA]</scope>
    <source>
        <strain evidence="7 8">YIM B01967</strain>
    </source>
</reference>
<protein>
    <submittedName>
        <fullName evidence="7">Response regulator</fullName>
    </submittedName>
</protein>